<proteinExistence type="predicted"/>
<evidence type="ECO:0000313" key="1">
    <source>
        <dbReference type="EMBL" id="STF44835.1"/>
    </source>
</evidence>
<dbReference type="AlphaFoldDB" id="A0A376LNH3"/>
<keyword evidence="1" id="KW-0808">Transferase</keyword>
<dbReference type="Gene3D" id="2.40.50.1070">
    <property type="match status" value="1"/>
</dbReference>
<reference evidence="1 2" key="1">
    <citation type="submission" date="2018-06" db="EMBL/GenBank/DDBJ databases">
        <authorList>
            <consortium name="Pathogen Informatics"/>
            <person name="Doyle S."/>
        </authorList>
    </citation>
    <scope>NUCLEOTIDE SEQUENCE [LARGE SCALE GENOMIC DNA]</scope>
    <source>
        <strain evidence="1 2">NCTC7928</strain>
    </source>
</reference>
<dbReference type="InterPro" id="IPR029063">
    <property type="entry name" value="SAM-dependent_MTases_sf"/>
</dbReference>
<dbReference type="EC" id="2.1.1.189" evidence="1"/>
<gene>
    <name evidence="1" type="primary">rumB_2</name>
    <name evidence="1" type="ORF">NCTC7928_05585</name>
</gene>
<dbReference type="Proteomes" id="UP000254877">
    <property type="component" value="Unassembled WGS sequence"/>
</dbReference>
<dbReference type="EC" id="2.1.1.-" evidence="1"/>
<dbReference type="EMBL" id="UGAB01000002">
    <property type="protein sequence ID" value="STF44835.1"/>
    <property type="molecule type" value="Genomic_DNA"/>
</dbReference>
<dbReference type="GO" id="GO:0008168">
    <property type="term" value="F:methyltransferase activity"/>
    <property type="evidence" value="ECO:0007669"/>
    <property type="project" value="UniProtKB-KW"/>
</dbReference>
<protein>
    <submittedName>
        <fullName evidence="1">23S rRNA (Uracil-5-)-methyltransferase</fullName>
        <ecNumber evidence="1">2.1.1.-</ecNumber>
        <ecNumber evidence="1">2.1.1.189</ecNumber>
    </submittedName>
</protein>
<dbReference type="Gene3D" id="3.40.50.150">
    <property type="entry name" value="Vaccinia Virus protein VP39"/>
    <property type="match status" value="1"/>
</dbReference>
<name>A0A376LNH3_ECOLX</name>
<keyword evidence="1" id="KW-0489">Methyltransferase</keyword>
<accession>A0A376LNH3</accession>
<dbReference type="GO" id="GO:0032259">
    <property type="term" value="P:methylation"/>
    <property type="evidence" value="ECO:0007669"/>
    <property type="project" value="UniProtKB-KW"/>
</dbReference>
<sequence length="78" mass="8747">MVTGTTTAAESYYRQYSAVHMAIMEGETEIYLTEQQALAERFNDVPLWIRPQSFFQTNPAVAQPVVRHRARLGTTAAG</sequence>
<organism evidence="1 2">
    <name type="scientific">Escherichia coli</name>
    <dbReference type="NCBI Taxonomy" id="562"/>
    <lineage>
        <taxon>Bacteria</taxon>
        <taxon>Pseudomonadati</taxon>
        <taxon>Pseudomonadota</taxon>
        <taxon>Gammaproteobacteria</taxon>
        <taxon>Enterobacterales</taxon>
        <taxon>Enterobacteriaceae</taxon>
        <taxon>Escherichia</taxon>
    </lineage>
</organism>
<evidence type="ECO:0000313" key="2">
    <source>
        <dbReference type="Proteomes" id="UP000254877"/>
    </source>
</evidence>